<gene>
    <name evidence="2" type="ORF">S12H4_06603</name>
</gene>
<dbReference type="GO" id="GO:0005509">
    <property type="term" value="F:calcium ion binding"/>
    <property type="evidence" value="ECO:0007669"/>
    <property type="project" value="InterPro"/>
</dbReference>
<evidence type="ECO:0000259" key="1">
    <source>
        <dbReference type="SMART" id="SM00736"/>
    </source>
</evidence>
<dbReference type="GO" id="GO:0016020">
    <property type="term" value="C:membrane"/>
    <property type="evidence" value="ECO:0007669"/>
    <property type="project" value="InterPro"/>
</dbReference>
<feature type="domain" description="Dystroglycan-type cadherin-like" evidence="1">
    <location>
        <begin position="74"/>
        <end position="164"/>
    </location>
</feature>
<dbReference type="InterPro" id="IPR011050">
    <property type="entry name" value="Pectin_lyase_fold/virulence"/>
</dbReference>
<accession>X1RUA4</accession>
<dbReference type="EMBL" id="BARW01002343">
    <property type="protein sequence ID" value="GAI70506.1"/>
    <property type="molecule type" value="Genomic_DNA"/>
</dbReference>
<name>X1RUA4_9ZZZZ</name>
<organism evidence="2">
    <name type="scientific">marine sediment metagenome</name>
    <dbReference type="NCBI Taxonomy" id="412755"/>
    <lineage>
        <taxon>unclassified sequences</taxon>
        <taxon>metagenomes</taxon>
        <taxon>ecological metagenomes</taxon>
    </lineage>
</organism>
<dbReference type="InterPro" id="IPR012334">
    <property type="entry name" value="Pectin_lyas_fold"/>
</dbReference>
<dbReference type="Gene3D" id="2.160.20.10">
    <property type="entry name" value="Single-stranded right-handed beta-helix, Pectin lyase-like"/>
    <property type="match status" value="1"/>
</dbReference>
<dbReference type="SUPFAM" id="SSF49373">
    <property type="entry name" value="Invasin/intimin cell-adhesion fragments"/>
    <property type="match status" value="1"/>
</dbReference>
<dbReference type="InterPro" id="IPR013783">
    <property type="entry name" value="Ig-like_fold"/>
</dbReference>
<proteinExistence type="predicted"/>
<comment type="caution">
    <text evidence="2">The sequence shown here is derived from an EMBL/GenBank/DDBJ whole genome shotgun (WGS) entry which is preliminary data.</text>
</comment>
<reference evidence="2" key="1">
    <citation type="journal article" date="2014" name="Front. Microbiol.">
        <title>High frequency of phylogenetically diverse reductive dehalogenase-homologous genes in deep subseafloor sedimentary metagenomes.</title>
        <authorList>
            <person name="Kawai M."/>
            <person name="Futagami T."/>
            <person name="Toyoda A."/>
            <person name="Takaki Y."/>
            <person name="Nishi S."/>
            <person name="Hori S."/>
            <person name="Arai W."/>
            <person name="Tsubouchi T."/>
            <person name="Morono Y."/>
            <person name="Uchiyama I."/>
            <person name="Ito T."/>
            <person name="Fujiyama A."/>
            <person name="Inagaki F."/>
            <person name="Takami H."/>
        </authorList>
    </citation>
    <scope>NUCLEOTIDE SEQUENCE</scope>
    <source>
        <strain evidence="2">Expedition CK06-06</strain>
    </source>
</reference>
<protein>
    <recommendedName>
        <fullName evidence="1">Dystroglycan-type cadherin-like domain-containing protein</fullName>
    </recommendedName>
</protein>
<dbReference type="InterPro" id="IPR015919">
    <property type="entry name" value="Cadherin-like_sf"/>
</dbReference>
<dbReference type="InterPro" id="IPR008964">
    <property type="entry name" value="Invasin/intimin_cell_adhesion"/>
</dbReference>
<dbReference type="Pfam" id="PF05345">
    <property type="entry name" value="He_PIG"/>
    <property type="match status" value="2"/>
</dbReference>
<evidence type="ECO:0000313" key="2">
    <source>
        <dbReference type="EMBL" id="GAI70506.1"/>
    </source>
</evidence>
<dbReference type="InterPro" id="IPR006644">
    <property type="entry name" value="Cadg"/>
</dbReference>
<dbReference type="Gene3D" id="2.60.40.10">
    <property type="entry name" value="Immunoglobulins"/>
    <property type="match status" value="2"/>
</dbReference>
<dbReference type="SUPFAM" id="SSF51126">
    <property type="entry name" value="Pectin lyase-like"/>
    <property type="match status" value="1"/>
</dbReference>
<dbReference type="AlphaFoldDB" id="X1RUA4"/>
<sequence length="372" mass="39135">GLNSPLTYSLITKPTGMTITSATGLIKWTPKAEGNFAVVVKVSDGVLYIIQSFTIVASKLPDPPAPPPIVNYAPIITSIPGDTAIIGVAYLYDVNATDPEGDVLTYSLTKKPDDMTINSTTGLISWTPAPDQIGNNPVIVKVSDGKKATTQSFTITVKAVEPDPEIELTGIVVDPKTMTLFVGESEYIKSVTATYEIKGFGVPIPLGYCTYDLVNETVITVSNVGVVMAVGEGTADIVVSYKGKFDTVEVTVIDLVHNINQETYYHTIQVAVNEANPGDTIEVEVGTYNEAVLIDKQLTLNGSNASESIIDGEGTTAVTISANDVIVDGFTLDGGITLDDSLNTISGGTISNNIITGADNPDNPPKAENGIS</sequence>
<dbReference type="Gene3D" id="2.60.40.1080">
    <property type="match status" value="1"/>
</dbReference>
<feature type="non-terminal residue" evidence="2">
    <location>
        <position position="1"/>
    </location>
</feature>
<dbReference type="SUPFAM" id="SSF49313">
    <property type="entry name" value="Cadherin-like"/>
    <property type="match status" value="2"/>
</dbReference>
<dbReference type="SMART" id="SM00736">
    <property type="entry name" value="CADG"/>
    <property type="match status" value="1"/>
</dbReference>